<dbReference type="Pfam" id="PF00237">
    <property type="entry name" value="Ribosomal_L22"/>
    <property type="match status" value="1"/>
</dbReference>
<dbReference type="EMBL" id="HBFW01004510">
    <property type="protein sequence ID" value="CAD8931876.1"/>
    <property type="molecule type" value="Transcribed_RNA"/>
</dbReference>
<dbReference type="PANTHER" id="PTHR11593:SF10">
    <property type="entry name" value="60S RIBOSOMAL PROTEIN L17"/>
    <property type="match status" value="1"/>
</dbReference>
<gene>
    <name evidence="5" type="ORF">CTEN0397_LOCUS2899</name>
</gene>
<keyword evidence="3 4" id="KW-0687">Ribonucleoprotein</keyword>
<dbReference type="InterPro" id="IPR001063">
    <property type="entry name" value="Ribosomal_uL22"/>
</dbReference>
<dbReference type="InterPro" id="IPR005721">
    <property type="entry name" value="Ribosomal_uL22_euk/arc"/>
</dbReference>
<sequence length="204" mass="22329">MVRAEKYSPYSKYVSKQDTAAMPRAKVSNMTVHYKQMREVGAAVMGKNIHEAIKYLNRVLEKQAGIPALVHTGGAGHHAVGKLIKAPGNAVMFPTKAVTAMIWILNNVLAGKTCEKYDEAQKSSLTLVHVQVNRAPKSRRRTYRAHGRISAYKRSPCHVEVIAKPADMTVPSEASAEEKAAAPARLTRKSMARLRVRLANGATA</sequence>
<dbReference type="GO" id="GO:0003735">
    <property type="term" value="F:structural constituent of ribosome"/>
    <property type="evidence" value="ECO:0007669"/>
    <property type="project" value="InterPro"/>
</dbReference>
<evidence type="ECO:0000256" key="4">
    <source>
        <dbReference type="RuleBase" id="RU004005"/>
    </source>
</evidence>
<evidence type="ECO:0000256" key="2">
    <source>
        <dbReference type="ARBA" id="ARBA00022980"/>
    </source>
</evidence>
<evidence type="ECO:0000313" key="5">
    <source>
        <dbReference type="EMBL" id="CAD8931876.1"/>
    </source>
</evidence>
<organism evidence="5">
    <name type="scientific">Cyclophora tenuis</name>
    <name type="common">Marine diatom</name>
    <dbReference type="NCBI Taxonomy" id="216820"/>
    <lineage>
        <taxon>Eukaryota</taxon>
        <taxon>Sar</taxon>
        <taxon>Stramenopiles</taxon>
        <taxon>Ochrophyta</taxon>
        <taxon>Bacillariophyta</taxon>
        <taxon>Fragilariophyceae</taxon>
        <taxon>Fragilariophycidae</taxon>
        <taxon>Cyclophorales</taxon>
        <taxon>Cyclophoraceae</taxon>
        <taxon>Cyclophora</taxon>
    </lineage>
</organism>
<keyword evidence="2 4" id="KW-0689">Ribosomal protein</keyword>
<evidence type="ECO:0000256" key="3">
    <source>
        <dbReference type="ARBA" id="ARBA00023274"/>
    </source>
</evidence>
<name>A0A7S1CYZ4_CYCTE</name>
<reference evidence="5" key="1">
    <citation type="submission" date="2021-01" db="EMBL/GenBank/DDBJ databases">
        <authorList>
            <person name="Corre E."/>
            <person name="Pelletier E."/>
            <person name="Niang G."/>
            <person name="Scheremetjew M."/>
            <person name="Finn R."/>
            <person name="Kale V."/>
            <person name="Holt S."/>
            <person name="Cochrane G."/>
            <person name="Meng A."/>
            <person name="Brown T."/>
            <person name="Cohen L."/>
        </authorList>
    </citation>
    <scope>NUCLEOTIDE SEQUENCE</scope>
    <source>
        <strain evidence="5">ECT3854</strain>
    </source>
</reference>
<dbReference type="AlphaFoldDB" id="A0A7S1CYZ4"/>
<evidence type="ECO:0008006" key="6">
    <source>
        <dbReference type="Google" id="ProtNLM"/>
    </source>
</evidence>
<evidence type="ECO:0000256" key="1">
    <source>
        <dbReference type="ARBA" id="ARBA00009451"/>
    </source>
</evidence>
<proteinExistence type="inferred from homology"/>
<dbReference type="SUPFAM" id="SSF54843">
    <property type="entry name" value="Ribosomal protein L22"/>
    <property type="match status" value="1"/>
</dbReference>
<accession>A0A7S1CYZ4</accession>
<dbReference type="GO" id="GO:0022625">
    <property type="term" value="C:cytosolic large ribosomal subunit"/>
    <property type="evidence" value="ECO:0007669"/>
    <property type="project" value="TreeGrafter"/>
</dbReference>
<comment type="similarity">
    <text evidence="1 4">Belongs to the universal ribosomal protein uL22 family.</text>
</comment>
<dbReference type="InterPro" id="IPR036394">
    <property type="entry name" value="Ribosomal_uL22_sf"/>
</dbReference>
<dbReference type="GO" id="GO:0002181">
    <property type="term" value="P:cytoplasmic translation"/>
    <property type="evidence" value="ECO:0007669"/>
    <property type="project" value="TreeGrafter"/>
</dbReference>
<dbReference type="NCBIfam" id="TIGR01038">
    <property type="entry name" value="uL22_arch_euk"/>
    <property type="match status" value="1"/>
</dbReference>
<dbReference type="PANTHER" id="PTHR11593">
    <property type="entry name" value="60S RIBOSOMAL PROTEIN L17"/>
    <property type="match status" value="1"/>
</dbReference>
<protein>
    <recommendedName>
        <fullName evidence="6">50S ribosomal protein L22, chloroplastic</fullName>
    </recommendedName>
</protein>
<dbReference type="Gene3D" id="3.90.470.10">
    <property type="entry name" value="Ribosomal protein L22/L17"/>
    <property type="match status" value="1"/>
</dbReference>